<organism evidence="2 3">
    <name type="scientific">Zopfia rhizophila CBS 207.26</name>
    <dbReference type="NCBI Taxonomy" id="1314779"/>
    <lineage>
        <taxon>Eukaryota</taxon>
        <taxon>Fungi</taxon>
        <taxon>Dikarya</taxon>
        <taxon>Ascomycota</taxon>
        <taxon>Pezizomycotina</taxon>
        <taxon>Dothideomycetes</taxon>
        <taxon>Dothideomycetes incertae sedis</taxon>
        <taxon>Zopfiaceae</taxon>
        <taxon>Zopfia</taxon>
    </lineage>
</organism>
<feature type="transmembrane region" description="Helical" evidence="1">
    <location>
        <begin position="32"/>
        <end position="54"/>
    </location>
</feature>
<dbReference type="Proteomes" id="UP000800200">
    <property type="component" value="Unassembled WGS sequence"/>
</dbReference>
<keyword evidence="1" id="KW-0472">Membrane</keyword>
<protein>
    <submittedName>
        <fullName evidence="2">Uncharacterized protein</fullName>
    </submittedName>
</protein>
<dbReference type="AlphaFoldDB" id="A0A6A6EGS3"/>
<accession>A0A6A6EGS3</accession>
<proteinExistence type="predicted"/>
<evidence type="ECO:0000256" key="1">
    <source>
        <dbReference type="SAM" id="Phobius"/>
    </source>
</evidence>
<keyword evidence="1" id="KW-0812">Transmembrane</keyword>
<dbReference type="EMBL" id="ML994622">
    <property type="protein sequence ID" value="KAF2189076.1"/>
    <property type="molecule type" value="Genomic_DNA"/>
</dbReference>
<name>A0A6A6EGS3_9PEZI</name>
<sequence>MRSVRDMSLVHTGTFRRPASWKELQRPQTASFTFSFFLSSFPSLIPLPISFFSSSSDLALHWAEIPWESGGQHTASWVGFFFSFSVYLAVS</sequence>
<evidence type="ECO:0000313" key="3">
    <source>
        <dbReference type="Proteomes" id="UP000800200"/>
    </source>
</evidence>
<keyword evidence="1" id="KW-1133">Transmembrane helix</keyword>
<keyword evidence="3" id="KW-1185">Reference proteome</keyword>
<gene>
    <name evidence="2" type="ORF">K469DRAFT_76042</name>
</gene>
<evidence type="ECO:0000313" key="2">
    <source>
        <dbReference type="EMBL" id="KAF2189076.1"/>
    </source>
</evidence>
<feature type="transmembrane region" description="Helical" evidence="1">
    <location>
        <begin position="74"/>
        <end position="90"/>
    </location>
</feature>
<reference evidence="2" key="1">
    <citation type="journal article" date="2020" name="Stud. Mycol.">
        <title>101 Dothideomycetes genomes: a test case for predicting lifestyles and emergence of pathogens.</title>
        <authorList>
            <person name="Haridas S."/>
            <person name="Albert R."/>
            <person name="Binder M."/>
            <person name="Bloem J."/>
            <person name="Labutti K."/>
            <person name="Salamov A."/>
            <person name="Andreopoulos B."/>
            <person name="Baker S."/>
            <person name="Barry K."/>
            <person name="Bills G."/>
            <person name="Bluhm B."/>
            <person name="Cannon C."/>
            <person name="Castanera R."/>
            <person name="Culley D."/>
            <person name="Daum C."/>
            <person name="Ezra D."/>
            <person name="Gonzalez J."/>
            <person name="Henrissat B."/>
            <person name="Kuo A."/>
            <person name="Liang C."/>
            <person name="Lipzen A."/>
            <person name="Lutzoni F."/>
            <person name="Magnuson J."/>
            <person name="Mondo S."/>
            <person name="Nolan M."/>
            <person name="Ohm R."/>
            <person name="Pangilinan J."/>
            <person name="Park H.-J."/>
            <person name="Ramirez L."/>
            <person name="Alfaro M."/>
            <person name="Sun H."/>
            <person name="Tritt A."/>
            <person name="Yoshinaga Y."/>
            <person name="Zwiers L.-H."/>
            <person name="Turgeon B."/>
            <person name="Goodwin S."/>
            <person name="Spatafora J."/>
            <person name="Crous P."/>
            <person name="Grigoriev I."/>
        </authorList>
    </citation>
    <scope>NUCLEOTIDE SEQUENCE</scope>
    <source>
        <strain evidence="2">CBS 207.26</strain>
    </source>
</reference>